<dbReference type="AlphaFoldDB" id="A0A8S1L719"/>
<dbReference type="InterPro" id="IPR039245">
    <property type="entry name" value="TYSND1/DEG15"/>
</dbReference>
<evidence type="ECO:0000313" key="1">
    <source>
        <dbReference type="EMBL" id="CAD8061323.1"/>
    </source>
</evidence>
<protein>
    <submittedName>
        <fullName evidence="1">Uncharacterized protein</fullName>
    </submittedName>
</protein>
<dbReference type="PANTHER" id="PTHR21004:SF0">
    <property type="entry name" value="PEROXISOMAL LEADER PEPTIDE-PROCESSING PROTEASE"/>
    <property type="match status" value="1"/>
</dbReference>
<reference evidence="1" key="1">
    <citation type="submission" date="2021-01" db="EMBL/GenBank/DDBJ databases">
        <authorList>
            <consortium name="Genoscope - CEA"/>
            <person name="William W."/>
        </authorList>
    </citation>
    <scope>NUCLEOTIDE SEQUENCE</scope>
</reference>
<dbReference type="PANTHER" id="PTHR21004">
    <property type="entry name" value="SERINE PROTEASE-RELATED"/>
    <property type="match status" value="1"/>
</dbReference>
<dbReference type="GO" id="GO:0016485">
    <property type="term" value="P:protein processing"/>
    <property type="evidence" value="ECO:0007669"/>
    <property type="project" value="InterPro"/>
</dbReference>
<comment type="caution">
    <text evidence="1">The sequence shown here is derived from an EMBL/GenBank/DDBJ whole genome shotgun (WGS) entry which is preliminary data.</text>
</comment>
<dbReference type="Proteomes" id="UP000688137">
    <property type="component" value="Unassembled WGS sequence"/>
</dbReference>
<proteinExistence type="predicted"/>
<accession>A0A8S1L719</accession>
<keyword evidence="2" id="KW-1185">Reference proteome</keyword>
<name>A0A8S1L719_PARPR</name>
<dbReference type="OMA" id="SFNICHS"/>
<evidence type="ECO:0000313" key="2">
    <source>
        <dbReference type="Proteomes" id="UP000688137"/>
    </source>
</evidence>
<sequence length="489" mass="55607">MEYNGGIIRIQSQHPKFLSLLQSLDSQGTYSNTIHQQNCTFHKFQENHNLIISTGYLIAKFAQAINSYNINIIKQHIKFSLILQDNKEINLNLICLNFDDWIAEKLNNCYIEIELGFIMYFEYPNINIVQQIPKYCSSLLTQGQEVLTINQSPFLKGSVMQKQYCRKAYVSQLFTNQNQSKQLMMLGIVSQVGQEGGGIFNSKGEYVGILLQNIKIGRLNNRYFTFCVNWVVINSIFNKNTPQLNPSYFNAEIINQILNVTKYISQGAGQFGSGILVNDLQNQQSYILTANHVLSDILKGSKILIGEEQYEAFILEDTLNNMDFSIGKAKNYISQGLNIEDDVIFSEVPVVGSTVYAVGYLYTLFQYKPCISKGSIIKIIYDQFNQMISIVTDCFIHNGYSGGGLYNQYGQLLGIISFNICHSIEGVICDLSYITPIFPFLTVFQDLVQQRNLTQTSKDKLKQEIKLASEIRTLCTLRELPQIGYIPKL</sequence>
<gene>
    <name evidence="1" type="ORF">PPRIM_AZ9-3.1.T0310251</name>
</gene>
<dbReference type="Pfam" id="PF13365">
    <property type="entry name" value="Trypsin_2"/>
    <property type="match status" value="1"/>
</dbReference>
<dbReference type="FunFam" id="2.40.10.10:FF:000471">
    <property type="match status" value="1"/>
</dbReference>
<dbReference type="EMBL" id="CAJJDM010000030">
    <property type="protein sequence ID" value="CAD8061323.1"/>
    <property type="molecule type" value="Genomic_DNA"/>
</dbReference>
<dbReference type="GO" id="GO:0004252">
    <property type="term" value="F:serine-type endopeptidase activity"/>
    <property type="evidence" value="ECO:0007669"/>
    <property type="project" value="InterPro"/>
</dbReference>
<dbReference type="GO" id="GO:0005777">
    <property type="term" value="C:peroxisome"/>
    <property type="evidence" value="ECO:0007669"/>
    <property type="project" value="InterPro"/>
</dbReference>
<organism evidence="1 2">
    <name type="scientific">Paramecium primaurelia</name>
    <dbReference type="NCBI Taxonomy" id="5886"/>
    <lineage>
        <taxon>Eukaryota</taxon>
        <taxon>Sar</taxon>
        <taxon>Alveolata</taxon>
        <taxon>Ciliophora</taxon>
        <taxon>Intramacronucleata</taxon>
        <taxon>Oligohymenophorea</taxon>
        <taxon>Peniculida</taxon>
        <taxon>Parameciidae</taxon>
        <taxon>Paramecium</taxon>
    </lineage>
</organism>